<name>A0A972VZ64_9GAMM</name>
<dbReference type="AlphaFoldDB" id="A0A972VZ64"/>
<accession>A0A972VZ64</accession>
<dbReference type="InterPro" id="IPR036188">
    <property type="entry name" value="FAD/NAD-bd_sf"/>
</dbReference>
<dbReference type="EMBL" id="JABMOJ010000380">
    <property type="protein sequence ID" value="NQV65712.1"/>
    <property type="molecule type" value="Genomic_DNA"/>
</dbReference>
<reference evidence="1" key="1">
    <citation type="submission" date="2020-05" db="EMBL/GenBank/DDBJ databases">
        <title>Sulfur intermediates as new biogeochemical hubs in an aquatic model microbial ecosystem.</title>
        <authorList>
            <person name="Vigneron A."/>
        </authorList>
    </citation>
    <scope>NUCLEOTIDE SEQUENCE</scope>
    <source>
        <strain evidence="1">Bin.250</strain>
    </source>
</reference>
<dbReference type="Gene3D" id="3.50.50.60">
    <property type="entry name" value="FAD/NAD(P)-binding domain"/>
    <property type="match status" value="1"/>
</dbReference>
<comment type="caution">
    <text evidence="1">The sequence shown here is derived from an EMBL/GenBank/DDBJ whole genome shotgun (WGS) entry which is preliminary data.</text>
</comment>
<feature type="non-terminal residue" evidence="1">
    <location>
        <position position="286"/>
    </location>
</feature>
<dbReference type="SUPFAM" id="SSF51905">
    <property type="entry name" value="FAD/NAD(P)-binding domain"/>
    <property type="match status" value="1"/>
</dbReference>
<evidence type="ECO:0000313" key="2">
    <source>
        <dbReference type="Proteomes" id="UP000754644"/>
    </source>
</evidence>
<organism evidence="1 2">
    <name type="scientific">SAR86 cluster bacterium</name>
    <dbReference type="NCBI Taxonomy" id="2030880"/>
    <lineage>
        <taxon>Bacteria</taxon>
        <taxon>Pseudomonadati</taxon>
        <taxon>Pseudomonadota</taxon>
        <taxon>Gammaproteobacteria</taxon>
        <taxon>SAR86 cluster</taxon>
    </lineage>
</organism>
<evidence type="ECO:0000313" key="1">
    <source>
        <dbReference type="EMBL" id="NQV65712.1"/>
    </source>
</evidence>
<gene>
    <name evidence="1" type="ORF">HQ497_10145</name>
</gene>
<proteinExistence type="predicted"/>
<sequence>MKQLEADYLVVGCGAVGMAFVDTLLSESNATVIIVDNHHQPGGHWNDAYPFVRLHQPSHFYGVSSAPLGSLQLDQSGSNAGYFELASGNEVQAYFEQVMRQRFLPSGRVQYFPMAEYDHDGRFHNVMSGDEYTVRVNKRVVDSAYFKTTVPSRHSRGFTVAAGVTCIAPNELPILAAQYDHFCILGAGKTAMDAGVWLLDNGADPDRISWLCPRRSWLMNREVTQASVAFFKESVGGFANQIEAIAMASSTDDLFERLEACGFMLRIDKTQRPSMFHFATISKGEI</sequence>
<dbReference type="Proteomes" id="UP000754644">
    <property type="component" value="Unassembled WGS sequence"/>
</dbReference>
<protein>
    <submittedName>
        <fullName evidence="1">NAD(P)/FAD-dependent oxidoreductase</fullName>
    </submittedName>
</protein>